<dbReference type="InterPro" id="IPR029052">
    <property type="entry name" value="Metallo-depent_PP-like"/>
</dbReference>
<evidence type="ECO:0000256" key="2">
    <source>
        <dbReference type="SAM" id="Phobius"/>
    </source>
</evidence>
<feature type="transmembrane region" description="Helical" evidence="2">
    <location>
        <begin position="135"/>
        <end position="156"/>
    </location>
</feature>
<gene>
    <name evidence="5" type="ORF">AC579_295</name>
</gene>
<dbReference type="GO" id="GO:0000298">
    <property type="term" value="F:endopolyphosphatase activity"/>
    <property type="evidence" value="ECO:0007669"/>
    <property type="project" value="TreeGrafter"/>
</dbReference>
<evidence type="ECO:0000259" key="4">
    <source>
        <dbReference type="Pfam" id="PF20684"/>
    </source>
</evidence>
<keyword evidence="2" id="KW-1133">Transmembrane helix</keyword>
<reference evidence="5 6" key="1">
    <citation type="submission" date="2015-07" db="EMBL/GenBank/DDBJ databases">
        <title>Comparative genomics of the Sigatoka disease complex on banana suggests a link between parallel evolutionary changes in Pseudocercospora fijiensis and Pseudocercospora eumusae and increased virulence on the banana host.</title>
        <authorList>
            <person name="Chang T.-C."/>
            <person name="Salvucci A."/>
            <person name="Crous P.W."/>
            <person name="Stergiopoulos I."/>
        </authorList>
    </citation>
    <scope>NUCLEOTIDE SEQUENCE [LARGE SCALE GENOMIC DNA]</scope>
    <source>
        <strain evidence="5 6">CBS 116634</strain>
    </source>
</reference>
<dbReference type="Pfam" id="PF20684">
    <property type="entry name" value="Fung_rhodopsin"/>
    <property type="match status" value="1"/>
</dbReference>
<proteinExistence type="predicted"/>
<feature type="transmembrane region" description="Helical" evidence="2">
    <location>
        <begin position="185"/>
        <end position="207"/>
    </location>
</feature>
<dbReference type="PANTHER" id="PTHR42850:SF4">
    <property type="entry name" value="ZINC-DEPENDENT ENDOPOLYPHOSPHATASE"/>
    <property type="match status" value="1"/>
</dbReference>
<dbReference type="GO" id="GO:0006798">
    <property type="term" value="P:polyphosphate catabolic process"/>
    <property type="evidence" value="ECO:0007669"/>
    <property type="project" value="TreeGrafter"/>
</dbReference>
<sequence length="1166" mass="130741">MTLSRLLFGDGGDVLLAVTWTWAGIATTLYVLRACYASRELSREHSSVFGIRWDFFWVTLAFTAALTAQIAITVSYCKAANSHQNPGAIIPGLRVLIQTSTTSCLAVLPSMIFGRFAVIALLLTLQGQIHRQWKVLLYAIGAIQALSLGTHMIVMLNQCSPVRKLWDITVPGRCDLMLFNQKFGYVSGSVGAASDFSLAIYPAIFIIRPLMKLSLPLRIGVCCILGGGMVAGVAGIIKMISLGAVLDLYGHYATYLIWVLTETWFIIIFGTIPTVKPVFKAFGKGINHMCGRPTNRSLSSPRLEGIYIPSDPVTLATLAPCSLARTSKSRIVISENKASKSRTVISEDKDVWAEKPRQRQFKPWSMDFDLETDREAYRSRYGPVMYFQRLLYEIRWQSEIMDDRNDHLSTPSCHALNYSGLIIPDQGNSMHCTAVFGAESCREAARSAIDGSDHRDHHCVFGVCASGAKRHSRLASSLLLRVLKLVLSPPRLCFITTLPMDLLDNGALELIGRRQIHTIWTQSSLSTIHSHSICVFLRPWPPLRRWVHHRYPDSTSPRKENSSDDNPTSAVSREGNMNTAMYLWLISQRPQCGALCKSDSLRKSFAVDSTTCYFYLAALTKYIKQDSNGPFMYYDIGCITANDVPGYRVASSPGTSWRRYHARRLAPFYRICSVWEQAARDMMHSDDGEDESLSELKARLRAQVAQWNHNEQDRHRRSVDDRSAPYELFTSRAGEEKQPLIDQVNSRWRSEKNTDDQDADVYAADDERDLGVCDLDNEKSCPSTLRDLSASRRFRRMIALLILFATASYYIWSRFIQPRLAEEWAYKQGFVSQDGGTYGIAKGGHGEKDMVRIKYLESSLLPGGEGDPNGERRLVFIGDIHGCKKELLELLGKVGYNERTDHLVLVGDVVTKGPDNVGVLDELIRLNATSVRGNHEDRLLHVAKKLQMAGTHDIETTGSKGKAKDIALVKELQPHHLQYLQAMPLMLHIPALPMASGSTKKANSPITEHVLVVHAGLVPGVRLDKQDPYFVMNMRSINRRTHVPSALRSPSKNAKPWYYVWCWYNDRIFKKLSLTGFEASESQMVAETEPETWFAGFWRNFFGQKKNSLRPQVVIYGHDSKAGLQINRWSKGLDSGCVGGGQLTAMVLDARGKQQLSHVGCENYRG</sequence>
<keyword evidence="2" id="KW-0472">Membrane</keyword>
<evidence type="ECO:0000313" key="6">
    <source>
        <dbReference type="Proteomes" id="UP000073492"/>
    </source>
</evidence>
<organism evidence="5 6">
    <name type="scientific">Pseudocercospora musae</name>
    <dbReference type="NCBI Taxonomy" id="113226"/>
    <lineage>
        <taxon>Eukaryota</taxon>
        <taxon>Fungi</taxon>
        <taxon>Dikarya</taxon>
        <taxon>Ascomycota</taxon>
        <taxon>Pezizomycotina</taxon>
        <taxon>Dothideomycetes</taxon>
        <taxon>Dothideomycetidae</taxon>
        <taxon>Mycosphaerellales</taxon>
        <taxon>Mycosphaerellaceae</taxon>
        <taxon>Pseudocercospora</taxon>
    </lineage>
</organism>
<feature type="region of interest" description="Disordered" evidence="1">
    <location>
        <begin position="736"/>
        <end position="761"/>
    </location>
</feature>
<evidence type="ECO:0000256" key="1">
    <source>
        <dbReference type="SAM" id="MobiDB-lite"/>
    </source>
</evidence>
<dbReference type="OrthoDB" id="10267127at2759"/>
<dbReference type="SUPFAM" id="SSF56300">
    <property type="entry name" value="Metallo-dependent phosphatases"/>
    <property type="match status" value="1"/>
</dbReference>
<name>A0A139I9A9_9PEZI</name>
<feature type="domain" description="Rhodopsin" evidence="4">
    <location>
        <begin position="103"/>
        <end position="280"/>
    </location>
</feature>
<dbReference type="GO" id="GO:0016791">
    <property type="term" value="F:phosphatase activity"/>
    <property type="evidence" value="ECO:0007669"/>
    <property type="project" value="TreeGrafter"/>
</dbReference>
<dbReference type="GO" id="GO:0005737">
    <property type="term" value="C:cytoplasm"/>
    <property type="evidence" value="ECO:0007669"/>
    <property type="project" value="TreeGrafter"/>
</dbReference>
<dbReference type="PANTHER" id="PTHR42850">
    <property type="entry name" value="METALLOPHOSPHOESTERASE"/>
    <property type="match status" value="1"/>
</dbReference>
<keyword evidence="6" id="KW-1185">Reference proteome</keyword>
<dbReference type="Proteomes" id="UP000073492">
    <property type="component" value="Unassembled WGS sequence"/>
</dbReference>
<dbReference type="InterPro" id="IPR049326">
    <property type="entry name" value="Rhodopsin_dom_fungi"/>
</dbReference>
<dbReference type="Pfam" id="PF00149">
    <property type="entry name" value="Metallophos"/>
    <property type="match status" value="1"/>
</dbReference>
<protein>
    <submittedName>
        <fullName evidence="5">Uncharacterized protein</fullName>
    </submittedName>
</protein>
<feature type="transmembrane region" description="Helical" evidence="2">
    <location>
        <begin position="252"/>
        <end position="272"/>
    </location>
</feature>
<feature type="region of interest" description="Disordered" evidence="1">
    <location>
        <begin position="551"/>
        <end position="573"/>
    </location>
</feature>
<evidence type="ECO:0000313" key="5">
    <source>
        <dbReference type="EMBL" id="KXT11310.1"/>
    </source>
</evidence>
<dbReference type="InterPro" id="IPR004843">
    <property type="entry name" value="Calcineurin-like_PHP"/>
</dbReference>
<evidence type="ECO:0000259" key="3">
    <source>
        <dbReference type="Pfam" id="PF00149"/>
    </source>
</evidence>
<feature type="transmembrane region" description="Helical" evidence="2">
    <location>
        <begin position="96"/>
        <end position="123"/>
    </location>
</feature>
<dbReference type="STRING" id="113226.A0A139I9A9"/>
<feature type="compositionally biased region" description="Basic and acidic residues" evidence="1">
    <location>
        <begin position="551"/>
        <end position="562"/>
    </location>
</feature>
<keyword evidence="2" id="KW-0812">Transmembrane</keyword>
<feature type="transmembrane region" description="Helical" evidence="2">
    <location>
        <begin position="14"/>
        <end position="32"/>
    </location>
</feature>
<feature type="domain" description="Calcineurin-like phosphoesterase" evidence="3">
    <location>
        <begin position="873"/>
        <end position="1063"/>
    </location>
</feature>
<dbReference type="EMBL" id="LFZO01000209">
    <property type="protein sequence ID" value="KXT11310.1"/>
    <property type="molecule type" value="Genomic_DNA"/>
</dbReference>
<dbReference type="InterPro" id="IPR050126">
    <property type="entry name" value="Ap4A_hydrolase"/>
</dbReference>
<feature type="transmembrane region" description="Helical" evidence="2">
    <location>
        <begin position="219"/>
        <end position="240"/>
    </location>
</feature>
<comment type="caution">
    <text evidence="5">The sequence shown here is derived from an EMBL/GenBank/DDBJ whole genome shotgun (WGS) entry which is preliminary data.</text>
</comment>
<dbReference type="CDD" id="cd00144">
    <property type="entry name" value="MPP_PPP_family"/>
    <property type="match status" value="1"/>
</dbReference>
<feature type="compositionally biased region" description="Polar residues" evidence="1">
    <location>
        <begin position="564"/>
        <end position="573"/>
    </location>
</feature>
<dbReference type="AlphaFoldDB" id="A0A139I9A9"/>
<dbReference type="Gene3D" id="3.60.21.10">
    <property type="match status" value="1"/>
</dbReference>
<accession>A0A139I9A9</accession>